<feature type="domain" description="DNA methylase adenine-specific" evidence="1">
    <location>
        <begin position="331"/>
        <end position="525"/>
    </location>
</feature>
<dbReference type="GO" id="GO:0003677">
    <property type="term" value="F:DNA binding"/>
    <property type="evidence" value="ECO:0007669"/>
    <property type="project" value="InterPro"/>
</dbReference>
<comment type="caution">
    <text evidence="3">The sequence shown here is derived from an EMBL/GenBank/DDBJ whole genome shotgun (WGS) entry which is preliminary data.</text>
</comment>
<evidence type="ECO:0008006" key="4">
    <source>
        <dbReference type="Google" id="ProtNLM"/>
    </source>
</evidence>
<dbReference type="EMBL" id="LAZR01008257">
    <property type="protein sequence ID" value="KKM79968.1"/>
    <property type="molecule type" value="Genomic_DNA"/>
</dbReference>
<dbReference type="InterPro" id="IPR041635">
    <property type="entry name" value="Type_ISP_LLaBIII_C"/>
</dbReference>
<dbReference type="AlphaFoldDB" id="A0A0F9KDD3"/>
<proteinExistence type="predicted"/>
<dbReference type="SUPFAM" id="SSF53335">
    <property type="entry name" value="S-adenosyl-L-methionine-dependent methyltransferases"/>
    <property type="match status" value="1"/>
</dbReference>
<protein>
    <recommendedName>
        <fullName evidence="4">Type ISP restriction-modification enzyme LLaBIII C-terminal specificity domain-containing protein</fullName>
    </recommendedName>
</protein>
<organism evidence="3">
    <name type="scientific">marine sediment metagenome</name>
    <dbReference type="NCBI Taxonomy" id="412755"/>
    <lineage>
        <taxon>unclassified sequences</taxon>
        <taxon>metagenomes</taxon>
        <taxon>ecological metagenomes</taxon>
    </lineage>
</organism>
<sequence>MTVVDQLSFSKNALNQYAQKIGKLIDSEVANEESFYADFRDLLKNFFKTNEFEIIIVPKSEETTDKPDFIVYMDNIPIVHIEGKKPYDPVDKWLSADTKNRLFNQVYRFRGREDNNIPVIVTDFIHIWVIEKDTPNSKDANHQVKIKLKIIDDSGTSWKVYSGLKSKLESALSYVCEDIVISISKVSSMIPHLVKYAKKLKEKIINVFKEPSNPMKNYLENIRNDFIESIFSSDKEKKSQEFADLFAQTLIYGTFISWMRFCKEGNSPVDFSFKSANEYLPYGTFIYDIFANMSTKSSPDIRKSIFSKIERIFQSTQFERITQNTETLMITFYSDFLQQYDPEMAKERGIVYTPHPIVNFIVRGIDHFLKRSFNKIEGIISPNITYLDPAAGTMAFPCEILRVAKDFFKMKFSTQPGRIDSYFKEWVEENYIKNSYAFEILMAPYVLGHLRSNMLLEELGAKINPSKERVKLYLFNTLMELQTTLKSFRNPVIGTEIVEALNIRNKKSMIVVMGNPPYSISSQNKFKWIEDKIEDYKEEIQRIGTKKISSFKALQDDYVKFIRFAQWKIKQTNSGIVAFITNNYYLDGITFRGMRYSLQKDFDEIWIVNLNGDIRKDIPKRIKKCGINSDENIFGDKTSVGVAIVFFIRIPNHSDEECKIRYVEKWGLKEEKYRFLEYFIEELKFQEINERENYEMIPDEFSYRDKYQSFTYIVDIFKKNIQGLITGHDSEIIDISREETEEKIQNLFKKYSNPPQTPTKTWNRVWILETSVENAISRIIEWNWRGFDRRFISFDTKLIGRASYKIMQYLVPPNKDNLSLIINRQNRSDSASSYFVTNTVFDNKCLEGAKGLKCYVFPLKINESEKKDDILNPKPCIDSNINPELKQELSYRNDINDYDIFFYIYGILYTPKYRERYYLGLMEDFPRIPFPRTKELLIKISVLGKRLVNLHILKAKNLISTQFPMSKSTDYKIHYIRKNDKDKDGNQIPDTYDAKTKKIYFKKRTATQNKLESDGDNLDNITWVGGITQKMWDFEIGGRQQIKEWLYNRRYSSEPKNNAISRPLNNKELDYFLKMCDAIKKTIELLPELDEIYKEIDP</sequence>
<dbReference type="Gene3D" id="3.40.50.150">
    <property type="entry name" value="Vaccinia Virus protein VP39"/>
    <property type="match status" value="1"/>
</dbReference>
<evidence type="ECO:0000313" key="3">
    <source>
        <dbReference type="EMBL" id="KKM79968.1"/>
    </source>
</evidence>
<evidence type="ECO:0000259" key="2">
    <source>
        <dbReference type="Pfam" id="PF18135"/>
    </source>
</evidence>
<accession>A0A0F9KDD3</accession>
<dbReference type="InterPro" id="IPR029063">
    <property type="entry name" value="SAM-dependent_MTases_sf"/>
</dbReference>
<dbReference type="InterPro" id="IPR003356">
    <property type="entry name" value="DNA_methylase_A-5"/>
</dbReference>
<feature type="domain" description="Type ISP restriction-modification enzyme LLaBIII C-terminal specificity" evidence="2">
    <location>
        <begin position="715"/>
        <end position="1063"/>
    </location>
</feature>
<name>A0A0F9KDD3_9ZZZZ</name>
<dbReference type="Pfam" id="PF02384">
    <property type="entry name" value="N6_Mtase"/>
    <property type="match status" value="1"/>
</dbReference>
<dbReference type="GO" id="GO:0008170">
    <property type="term" value="F:N-methyltransferase activity"/>
    <property type="evidence" value="ECO:0007669"/>
    <property type="project" value="InterPro"/>
</dbReference>
<evidence type="ECO:0000259" key="1">
    <source>
        <dbReference type="Pfam" id="PF02384"/>
    </source>
</evidence>
<dbReference type="Pfam" id="PF18135">
    <property type="entry name" value="Type_ISP_C"/>
    <property type="match status" value="1"/>
</dbReference>
<reference evidence="3" key="1">
    <citation type="journal article" date="2015" name="Nature">
        <title>Complex archaea that bridge the gap between prokaryotes and eukaryotes.</title>
        <authorList>
            <person name="Spang A."/>
            <person name="Saw J.H."/>
            <person name="Jorgensen S.L."/>
            <person name="Zaremba-Niedzwiedzka K."/>
            <person name="Martijn J."/>
            <person name="Lind A.E."/>
            <person name="van Eijk R."/>
            <person name="Schleper C."/>
            <person name="Guy L."/>
            <person name="Ettema T.J."/>
        </authorList>
    </citation>
    <scope>NUCLEOTIDE SEQUENCE</scope>
</reference>
<gene>
    <name evidence="3" type="ORF">LCGC14_1344590</name>
</gene>